<evidence type="ECO:0000256" key="8">
    <source>
        <dbReference type="PIRNR" id="PIRNR000124"/>
    </source>
</evidence>
<protein>
    <recommendedName>
        <fullName evidence="4 8">UDP-glucose 6-dehydrogenase</fullName>
        <ecNumber evidence="3 8">1.1.1.22</ecNumber>
    </recommendedName>
</protein>
<evidence type="ECO:0000313" key="10">
    <source>
        <dbReference type="EMBL" id="MCL6728574.1"/>
    </source>
</evidence>
<accession>A0ABT0RY83</accession>
<evidence type="ECO:0000256" key="5">
    <source>
        <dbReference type="ARBA" id="ARBA00023002"/>
    </source>
</evidence>
<dbReference type="InterPro" id="IPR014027">
    <property type="entry name" value="UDP-Glc/GDP-Man_DH_C"/>
</dbReference>
<dbReference type="Pfam" id="PF03720">
    <property type="entry name" value="UDPG_MGDP_dh_C"/>
    <property type="match status" value="1"/>
</dbReference>
<dbReference type="InterPro" id="IPR036291">
    <property type="entry name" value="NAD(P)-bd_dom_sf"/>
</dbReference>
<dbReference type="PIRSF" id="PIRSF500134">
    <property type="entry name" value="UDPglc_DH_bac"/>
    <property type="match status" value="1"/>
</dbReference>
<dbReference type="Pfam" id="PF03721">
    <property type="entry name" value="UDPG_MGDP_dh_N"/>
    <property type="match status" value="1"/>
</dbReference>
<dbReference type="InterPro" id="IPR014026">
    <property type="entry name" value="UDP-Glc/GDP-Man_DH_dimer"/>
</dbReference>
<dbReference type="SUPFAM" id="SSF51735">
    <property type="entry name" value="NAD(P)-binding Rossmann-fold domains"/>
    <property type="match status" value="1"/>
</dbReference>
<dbReference type="RefSeq" id="WP_249830082.1">
    <property type="nucleotide sequence ID" value="NZ_JAMGBE010000001.1"/>
</dbReference>
<dbReference type="EC" id="1.1.1.22" evidence="3 8"/>
<comment type="pathway">
    <text evidence="1">Nucleotide-sugar biosynthesis; UDP-alpha-D-glucuronate biosynthesis; UDP-alpha-D-glucuronate from UDP-alpha-D-glucose: step 1/1.</text>
</comment>
<dbReference type="InterPro" id="IPR028357">
    <property type="entry name" value="UDPglc_DH_bac"/>
</dbReference>
<keyword evidence="6 8" id="KW-0520">NAD</keyword>
<dbReference type="PANTHER" id="PTHR43750">
    <property type="entry name" value="UDP-GLUCOSE 6-DEHYDROGENASE TUAD"/>
    <property type="match status" value="1"/>
</dbReference>
<keyword evidence="5 8" id="KW-0560">Oxidoreductase</keyword>
<dbReference type="SMART" id="SM00984">
    <property type="entry name" value="UDPG_MGDP_dh_C"/>
    <property type="match status" value="1"/>
</dbReference>
<gene>
    <name evidence="10" type="ORF">LZ538_00700</name>
</gene>
<dbReference type="Pfam" id="PF00984">
    <property type="entry name" value="UDPG_MGDP_dh"/>
    <property type="match status" value="1"/>
</dbReference>
<evidence type="ECO:0000256" key="6">
    <source>
        <dbReference type="ARBA" id="ARBA00023027"/>
    </source>
</evidence>
<name>A0ABT0RY83_9SPHN</name>
<dbReference type="EMBL" id="JAMGBE010000001">
    <property type="protein sequence ID" value="MCL6728574.1"/>
    <property type="molecule type" value="Genomic_DNA"/>
</dbReference>
<dbReference type="PIRSF" id="PIRSF000124">
    <property type="entry name" value="UDPglc_GDPman_dh"/>
    <property type="match status" value="1"/>
</dbReference>
<feature type="domain" description="UDP-glucose/GDP-mannose dehydrogenase C-terminal" evidence="9">
    <location>
        <begin position="316"/>
        <end position="417"/>
    </location>
</feature>
<evidence type="ECO:0000313" key="11">
    <source>
        <dbReference type="Proteomes" id="UP001165342"/>
    </source>
</evidence>
<dbReference type="NCBIfam" id="TIGR03026">
    <property type="entry name" value="NDP-sugDHase"/>
    <property type="match status" value="1"/>
</dbReference>
<evidence type="ECO:0000256" key="3">
    <source>
        <dbReference type="ARBA" id="ARBA00012954"/>
    </source>
</evidence>
<organism evidence="10 11">
    <name type="scientific">Sphingomonas hankyongi</name>
    <dbReference type="NCBI Taxonomy" id="2908209"/>
    <lineage>
        <taxon>Bacteria</taxon>
        <taxon>Pseudomonadati</taxon>
        <taxon>Pseudomonadota</taxon>
        <taxon>Alphaproteobacteria</taxon>
        <taxon>Sphingomonadales</taxon>
        <taxon>Sphingomonadaceae</taxon>
        <taxon>Sphingomonas</taxon>
    </lineage>
</organism>
<dbReference type="SUPFAM" id="SSF48179">
    <property type="entry name" value="6-phosphogluconate dehydrogenase C-terminal domain-like"/>
    <property type="match status" value="1"/>
</dbReference>
<dbReference type="SUPFAM" id="SSF52413">
    <property type="entry name" value="UDP-glucose/GDP-mannose dehydrogenase C-terminal domain"/>
    <property type="match status" value="1"/>
</dbReference>
<dbReference type="InterPro" id="IPR036220">
    <property type="entry name" value="UDP-Glc/GDP-Man_DH_C_sf"/>
</dbReference>
<comment type="catalytic activity">
    <reaction evidence="7 8">
        <text>UDP-alpha-D-glucose + 2 NAD(+) + H2O = UDP-alpha-D-glucuronate + 2 NADH + 3 H(+)</text>
        <dbReference type="Rhea" id="RHEA:23596"/>
        <dbReference type="ChEBI" id="CHEBI:15377"/>
        <dbReference type="ChEBI" id="CHEBI:15378"/>
        <dbReference type="ChEBI" id="CHEBI:57540"/>
        <dbReference type="ChEBI" id="CHEBI:57945"/>
        <dbReference type="ChEBI" id="CHEBI:58052"/>
        <dbReference type="ChEBI" id="CHEBI:58885"/>
        <dbReference type="EC" id="1.1.1.22"/>
    </reaction>
</comment>
<keyword evidence="11" id="KW-1185">Reference proteome</keyword>
<dbReference type="InterPro" id="IPR008927">
    <property type="entry name" value="6-PGluconate_DH-like_C_sf"/>
</dbReference>
<dbReference type="Gene3D" id="3.40.50.720">
    <property type="entry name" value="NAD(P)-binding Rossmann-like Domain"/>
    <property type="match status" value="2"/>
</dbReference>
<proteinExistence type="inferred from homology"/>
<evidence type="ECO:0000259" key="9">
    <source>
        <dbReference type="SMART" id="SM00984"/>
    </source>
</evidence>
<evidence type="ECO:0000256" key="2">
    <source>
        <dbReference type="ARBA" id="ARBA00006601"/>
    </source>
</evidence>
<dbReference type="PANTHER" id="PTHR43750:SF3">
    <property type="entry name" value="UDP-GLUCOSE 6-DEHYDROGENASE TUAD"/>
    <property type="match status" value="1"/>
</dbReference>
<comment type="caution">
    <text evidence="10">The sequence shown here is derived from an EMBL/GenBank/DDBJ whole genome shotgun (WGS) entry which is preliminary data.</text>
</comment>
<dbReference type="InterPro" id="IPR017476">
    <property type="entry name" value="UDP-Glc/GDP-Man"/>
</dbReference>
<dbReference type="Proteomes" id="UP001165342">
    <property type="component" value="Unassembled WGS sequence"/>
</dbReference>
<dbReference type="Gene3D" id="1.20.5.100">
    <property type="entry name" value="Cytochrome c1, transmembrane anchor, C-terminal"/>
    <property type="match status" value="1"/>
</dbReference>
<comment type="similarity">
    <text evidence="2 8">Belongs to the UDP-glucose/GDP-mannose dehydrogenase family.</text>
</comment>
<evidence type="ECO:0000256" key="1">
    <source>
        <dbReference type="ARBA" id="ARBA00004701"/>
    </source>
</evidence>
<reference evidence="10" key="1">
    <citation type="submission" date="2022-05" db="EMBL/GenBank/DDBJ databases">
        <authorList>
            <person name="Jo J.-H."/>
            <person name="Im W.-T."/>
        </authorList>
    </citation>
    <scope>NUCLEOTIDE SEQUENCE</scope>
    <source>
        <strain evidence="10">SE220</strain>
    </source>
</reference>
<dbReference type="PROSITE" id="PS51257">
    <property type="entry name" value="PROKAR_LIPOPROTEIN"/>
    <property type="match status" value="1"/>
</dbReference>
<evidence type="ECO:0000256" key="7">
    <source>
        <dbReference type="ARBA" id="ARBA00047473"/>
    </source>
</evidence>
<evidence type="ECO:0000256" key="4">
    <source>
        <dbReference type="ARBA" id="ARBA00015132"/>
    </source>
</evidence>
<dbReference type="InterPro" id="IPR001732">
    <property type="entry name" value="UDP-Glc/GDP-Man_DH_N"/>
</dbReference>
<sequence>MRIAMIGTGYVGLVSGACFADFGHQVCCVDMDAGKIEGLQAGRMPIWEPGLEALVKANSEHGRLTFTTDLPSGVANAQAVFIAVGTPARRGDGHADLTFVFDAVRELAKVIKPGTVVVTKSTVPVGTGDEIERILKEEGVTGVSVASNPEFLREGAAIADFKHPDRIVVGAEDEHAREILREIYRPLFLNRAPILFTGRRTAELTKYAANAFLAVKISFINEIADLCEAVDADVQDVARGIGLDNRIGPKFLHAGPGYGGSCFPKDTLALLQTAEKFGVDQRIVRTTVGVNDDRKAAMVDRVERAIGSSVQGKRIGVLGLAFKPNTDDMRDAPSIPLINSLVERGAKVSAFDPVAREQAEKVFNNIEFAHDAYAAASGADALVIVTEWDEFRALDLDKIASSMGGKVLVDLRNVYDRQEAEEAGLTYFGVGRGRTVAA</sequence>